<name>A0A8U0HP54_9EURY</name>
<gene>
    <name evidence="1" type="ORF">M0R89_09230</name>
</gene>
<organism evidence="1 2">
    <name type="scientific">Halorussus limi</name>
    <dbReference type="NCBI Taxonomy" id="2938695"/>
    <lineage>
        <taxon>Archaea</taxon>
        <taxon>Methanobacteriati</taxon>
        <taxon>Methanobacteriota</taxon>
        <taxon>Stenosarchaea group</taxon>
        <taxon>Halobacteria</taxon>
        <taxon>Halobacteriales</taxon>
        <taxon>Haladaptataceae</taxon>
        <taxon>Halorussus</taxon>
    </lineage>
</organism>
<dbReference type="GeneID" id="72185379"/>
<evidence type="ECO:0000313" key="2">
    <source>
        <dbReference type="Proteomes" id="UP000830729"/>
    </source>
</evidence>
<reference evidence="1 2" key="1">
    <citation type="submission" date="2022-04" db="EMBL/GenBank/DDBJ databases">
        <title>Diverse halophilic archaea isolated from saline environments.</title>
        <authorList>
            <person name="Cui H.-L."/>
        </authorList>
    </citation>
    <scope>NUCLEOTIDE SEQUENCE [LARGE SCALE GENOMIC DNA]</scope>
    <source>
        <strain evidence="1 2">XZYJT49</strain>
    </source>
</reference>
<dbReference type="EMBL" id="CP096659">
    <property type="protein sequence ID" value="UPV72730.1"/>
    <property type="molecule type" value="Genomic_DNA"/>
</dbReference>
<evidence type="ECO:0000313" key="1">
    <source>
        <dbReference type="EMBL" id="UPV72730.1"/>
    </source>
</evidence>
<keyword evidence="2" id="KW-1185">Reference proteome</keyword>
<dbReference type="AlphaFoldDB" id="A0A8U0HP54"/>
<dbReference type="KEGG" id="halx:M0R89_09230"/>
<sequence>MSLATGLDVLSNDSGWPTTEELQSKLTRKIREYMSNGAFTVMVAPTSTGKTYNGATTNWTELPHATGDEPVVHLHYSTDARDKAVRKSNAHDIDYHRLLGRGEACNTYSGDYDGVVNTPTGEPASEWMHKQMEESGNTLSKTHQYLEDYNDGDLPCCPCPSIEQWSDIPRDDDGDPAVDVVHAQHNFAYVPSLVQDVNMIWDELPSFKRSIGDRNNDDMTRAKFQDIVTAWLKKIDAPVKTWEMFVTMADDGLESLYEVLDDPPQIDPDWFIENDSAHTLAPALTKAMYRALNDEPGSHGRRSGYAVNELSRFDANDDDDFRYSRNRITVVVDNENRPQAYWDIPEMGNARSIICLDAWPSIHEWRMNIGDGIKFDTFIDDEAFTQWRVNERGLEVVQIGTGAKPASSDYAVTHNVDETAEKITLEMLRYKYGDDFESVISTNAMEPMVEQLVDGEEVMPRGSTKSNGAFSHHKFGYVTHSIDPGDDYVLDLLAARGLDAAPLTLCGPDCGGDECPVCEGNPERVGRAFEGPDADKAKKILDAVRKNSTAQAIGRYAREDDSPRALVFVRTSMIPDGMVDTTISTPTKYTEKQKAVVNYLRENPASSATEIVSVSGTHDSPQGVRQFLSTLMDVGLVNRGPSPQKSNEYLYMLDGDIPEDGYLDLTGI</sequence>
<dbReference type="Proteomes" id="UP000830729">
    <property type="component" value="Chromosome"/>
</dbReference>
<accession>A0A8U0HP54</accession>
<protein>
    <submittedName>
        <fullName evidence="1">Uncharacterized protein</fullName>
    </submittedName>
</protein>
<dbReference type="RefSeq" id="WP_248648790.1">
    <property type="nucleotide sequence ID" value="NZ_CP096659.1"/>
</dbReference>
<proteinExistence type="predicted"/>